<evidence type="ECO:0000256" key="10">
    <source>
        <dbReference type="ARBA" id="ARBA00022827"/>
    </source>
</evidence>
<dbReference type="GO" id="GO:0005886">
    <property type="term" value="C:plasma membrane"/>
    <property type="evidence" value="ECO:0007669"/>
    <property type="project" value="UniProtKB-SubCell"/>
</dbReference>
<evidence type="ECO:0000259" key="14">
    <source>
        <dbReference type="Pfam" id="PF01266"/>
    </source>
</evidence>
<evidence type="ECO:0000256" key="2">
    <source>
        <dbReference type="ARBA" id="ARBA00001974"/>
    </source>
</evidence>
<evidence type="ECO:0000313" key="16">
    <source>
        <dbReference type="EMBL" id="PWB03009.1"/>
    </source>
</evidence>
<keyword evidence="11" id="KW-0560">Oxidoreductase</keyword>
<evidence type="ECO:0000256" key="5">
    <source>
        <dbReference type="ARBA" id="ARBA00007330"/>
    </source>
</evidence>
<evidence type="ECO:0000256" key="3">
    <source>
        <dbReference type="ARBA" id="ARBA00004202"/>
    </source>
</evidence>
<comment type="cofactor">
    <cofactor evidence="2">
        <name>FAD</name>
        <dbReference type="ChEBI" id="CHEBI:57692"/>
    </cofactor>
</comment>
<comment type="caution">
    <text evidence="16">The sequence shown here is derived from an EMBL/GenBank/DDBJ whole genome shotgun (WGS) entry which is preliminary data.</text>
</comment>
<dbReference type="EC" id="1.1.5.3" evidence="7"/>
<dbReference type="Gene3D" id="1.10.10.1100">
    <property type="entry name" value="BFD-like [2Fe-2S]-binding domain"/>
    <property type="match status" value="1"/>
</dbReference>
<evidence type="ECO:0000256" key="7">
    <source>
        <dbReference type="ARBA" id="ARBA00013029"/>
    </source>
</evidence>
<dbReference type="NCBIfam" id="TIGR03377">
    <property type="entry name" value="glycerol3P_GlpA"/>
    <property type="match status" value="1"/>
</dbReference>
<name>A0A2V1IKK9_9BACT</name>
<dbReference type="PANTHER" id="PTHR11985:SF35">
    <property type="entry name" value="ANAEROBIC GLYCEROL-3-PHOSPHATE DEHYDROGENASE SUBUNIT A"/>
    <property type="match status" value="1"/>
</dbReference>
<evidence type="ECO:0000256" key="12">
    <source>
        <dbReference type="ARBA" id="ARBA00023136"/>
    </source>
</evidence>
<dbReference type="FunFam" id="3.50.50.60:FF:000102">
    <property type="entry name" value="Glycerol-3-phosphate dehydrogenase"/>
    <property type="match status" value="1"/>
</dbReference>
<dbReference type="AlphaFoldDB" id="A0A2V1IKK9"/>
<dbReference type="Proteomes" id="UP000244905">
    <property type="component" value="Unassembled WGS sequence"/>
</dbReference>
<dbReference type="GO" id="GO:0009331">
    <property type="term" value="C:glycerol-3-phosphate dehydrogenase (FAD) complex"/>
    <property type="evidence" value="ECO:0007669"/>
    <property type="project" value="InterPro"/>
</dbReference>
<comment type="catalytic activity">
    <reaction evidence="13">
        <text>a quinone + sn-glycerol 3-phosphate = dihydroxyacetone phosphate + a quinol</text>
        <dbReference type="Rhea" id="RHEA:18977"/>
        <dbReference type="ChEBI" id="CHEBI:24646"/>
        <dbReference type="ChEBI" id="CHEBI:57597"/>
        <dbReference type="ChEBI" id="CHEBI:57642"/>
        <dbReference type="ChEBI" id="CHEBI:132124"/>
        <dbReference type="EC" id="1.1.5.3"/>
    </reaction>
</comment>
<dbReference type="UniPathway" id="UPA00618">
    <property type="reaction ID" value="UER00673"/>
</dbReference>
<protein>
    <recommendedName>
        <fullName evidence="7">glycerol-3-phosphate dehydrogenase</fullName>
        <ecNumber evidence="7">1.1.5.3</ecNumber>
    </recommendedName>
</protein>
<evidence type="ECO:0000256" key="6">
    <source>
        <dbReference type="ARBA" id="ARBA00011331"/>
    </source>
</evidence>
<keyword evidence="12" id="KW-0472">Membrane</keyword>
<dbReference type="GO" id="GO:0050660">
    <property type="term" value="F:flavin adenine dinucleotide binding"/>
    <property type="evidence" value="ECO:0007669"/>
    <property type="project" value="InterPro"/>
</dbReference>
<evidence type="ECO:0000256" key="9">
    <source>
        <dbReference type="ARBA" id="ARBA00022630"/>
    </source>
</evidence>
<dbReference type="NCBIfam" id="NF008313">
    <property type="entry name" value="PRK11101.1"/>
    <property type="match status" value="1"/>
</dbReference>
<dbReference type="InterPro" id="IPR006076">
    <property type="entry name" value="FAD-dep_OxRdtase"/>
</dbReference>
<evidence type="ECO:0000256" key="4">
    <source>
        <dbReference type="ARBA" id="ARBA00005157"/>
    </source>
</evidence>
<gene>
    <name evidence="16" type="ORF">C5O23_04700</name>
</gene>
<evidence type="ECO:0000256" key="8">
    <source>
        <dbReference type="ARBA" id="ARBA00022475"/>
    </source>
</evidence>
<dbReference type="CDD" id="cd19946">
    <property type="entry name" value="GlpA-like_Fer2_BFD-like"/>
    <property type="match status" value="1"/>
</dbReference>
<evidence type="ECO:0000259" key="15">
    <source>
        <dbReference type="Pfam" id="PF04324"/>
    </source>
</evidence>
<feature type="domain" description="FAD dependent oxidoreductase" evidence="14">
    <location>
        <begin position="9"/>
        <end position="358"/>
    </location>
</feature>
<dbReference type="GO" id="GO:0046168">
    <property type="term" value="P:glycerol-3-phosphate catabolic process"/>
    <property type="evidence" value="ECO:0007669"/>
    <property type="project" value="TreeGrafter"/>
</dbReference>
<dbReference type="GO" id="GO:0010181">
    <property type="term" value="F:FMN binding"/>
    <property type="evidence" value="ECO:0007669"/>
    <property type="project" value="InterPro"/>
</dbReference>
<dbReference type="InterPro" id="IPR000447">
    <property type="entry name" value="G3P_DH_FAD-dep"/>
</dbReference>
<feature type="domain" description="BFD-like [2Fe-2S]-binding" evidence="15">
    <location>
        <begin position="436"/>
        <end position="488"/>
    </location>
</feature>
<comment type="similarity">
    <text evidence="5">Belongs to the FAD-dependent glycerol-3-phosphate dehydrogenase family.</text>
</comment>
<evidence type="ECO:0000256" key="13">
    <source>
        <dbReference type="ARBA" id="ARBA00049055"/>
    </source>
</evidence>
<evidence type="ECO:0000313" key="17">
    <source>
        <dbReference type="Proteomes" id="UP000244905"/>
    </source>
</evidence>
<comment type="pathway">
    <text evidence="4">Polyol metabolism; glycerol degradation via glycerol kinase pathway; glycerone phosphate from sn-glycerol 3-phosphate (anaerobic route): step 1/1.</text>
</comment>
<dbReference type="EMBL" id="PUEC01000008">
    <property type="protein sequence ID" value="PWB03009.1"/>
    <property type="molecule type" value="Genomic_DNA"/>
</dbReference>
<keyword evidence="17" id="KW-1185">Reference proteome</keyword>
<dbReference type="Gene3D" id="3.50.50.60">
    <property type="entry name" value="FAD/NAD(P)-binding domain"/>
    <property type="match status" value="3"/>
</dbReference>
<keyword evidence="8" id="KW-1003">Cell membrane</keyword>
<reference evidence="17" key="1">
    <citation type="submission" date="2018-02" db="EMBL/GenBank/DDBJ databases">
        <authorList>
            <person name="Clavel T."/>
            <person name="Strowig T."/>
        </authorList>
    </citation>
    <scope>NUCLEOTIDE SEQUENCE [LARGE SCALE GENOMIC DNA]</scope>
    <source>
        <strain evidence="17">DSM 103720</strain>
    </source>
</reference>
<dbReference type="InterPro" id="IPR036188">
    <property type="entry name" value="FAD/NAD-bd_sf"/>
</dbReference>
<dbReference type="PROSITE" id="PS00978">
    <property type="entry name" value="FAD_G3PDH_2"/>
    <property type="match status" value="1"/>
</dbReference>
<dbReference type="GO" id="GO:0019563">
    <property type="term" value="P:glycerol catabolic process"/>
    <property type="evidence" value="ECO:0007669"/>
    <property type="project" value="UniProtKB-UniPathway"/>
</dbReference>
<sequence>MNHCKEHYDVIVIGAGATGAGTARDCAMRGLSVLLVERFDFTAGATGRNHGLLHSGARYAVTDQESASECIKENMILRRIARHCVEETGGLFVTLPEDDLGYQKKFVESCLQAGINAEVIDPAIAIAMEPAVNKDIIGAVRVPDGAIDPFRLTTANVMDARNHGADILTYHEVTDLLMESGRVSGVELREQRTGQKFKVRSSLVINAGGIWGQRICSMAGIKVNMFPAKGALLIFGHRVNNVVINRCRKPADADILVPGDTISLIGTTSSRIPIDQVDRMDVTGEEVDVLLREGIKIAPCLAYTRILRAYAGVRPLIASDDDPSGRSISRGIVCMDHAVRDGVEGMITISGGKLMTYRLMAEWASDMACRKLGIEGRLCRTAEIPLPGSETPEPESGVRKRKSHIIELSTDQKAAQGRHGTMSAEISYNADEDDALVCECEQVSVGEIKYAIKKLHADSLINLRRRTRMGMGTCQGGLCACRAAAILRDETGNPPAALEDLASFINERWKGMMPVAWGQTLVEAQFMAWLYRGVCGLQPHEEACECVTNENADR</sequence>
<comment type="cofactor">
    <cofactor evidence="1">
        <name>FMN</name>
        <dbReference type="ChEBI" id="CHEBI:58210"/>
    </cofactor>
</comment>
<dbReference type="PANTHER" id="PTHR11985">
    <property type="entry name" value="GLYCEROL-3-PHOSPHATE DEHYDROGENASE"/>
    <property type="match status" value="1"/>
</dbReference>
<dbReference type="GO" id="GO:0004368">
    <property type="term" value="F:glycerol-3-phosphate dehydrogenase (quinone) activity"/>
    <property type="evidence" value="ECO:0007669"/>
    <property type="project" value="UniProtKB-EC"/>
</dbReference>
<dbReference type="PRINTS" id="PR01001">
    <property type="entry name" value="FADG3PDH"/>
</dbReference>
<accession>A0A2V1IKK9</accession>
<comment type="subcellular location">
    <subcellularLocation>
        <location evidence="3">Cell membrane</location>
        <topology evidence="3">Peripheral membrane protein</topology>
    </subcellularLocation>
</comment>
<dbReference type="InterPro" id="IPR041854">
    <property type="entry name" value="BFD-like_2Fe2S-bd_dom_sf"/>
</dbReference>
<dbReference type="Pfam" id="PF01266">
    <property type="entry name" value="DAO"/>
    <property type="match status" value="1"/>
</dbReference>
<evidence type="ECO:0000256" key="1">
    <source>
        <dbReference type="ARBA" id="ARBA00001917"/>
    </source>
</evidence>
<comment type="subunit">
    <text evidence="6">Composed of a catalytic GlpA/B dimer and of membrane bound GlpC.</text>
</comment>
<keyword evidence="10" id="KW-0274">FAD</keyword>
<dbReference type="InterPro" id="IPR017752">
    <property type="entry name" value="G3P_DH_GlpA_su"/>
</dbReference>
<dbReference type="InterPro" id="IPR007419">
    <property type="entry name" value="BFD-like_2Fe2S-bd_dom"/>
</dbReference>
<proteinExistence type="inferred from homology"/>
<organism evidence="16 17">
    <name type="scientific">Duncaniella muris</name>
    <dbReference type="NCBI Taxonomy" id="2094150"/>
    <lineage>
        <taxon>Bacteria</taxon>
        <taxon>Pseudomonadati</taxon>
        <taxon>Bacteroidota</taxon>
        <taxon>Bacteroidia</taxon>
        <taxon>Bacteroidales</taxon>
        <taxon>Muribaculaceae</taxon>
        <taxon>Duncaniella</taxon>
    </lineage>
</organism>
<dbReference type="SUPFAM" id="SSF51905">
    <property type="entry name" value="FAD/NAD(P)-binding domain"/>
    <property type="match status" value="1"/>
</dbReference>
<evidence type="ECO:0000256" key="11">
    <source>
        <dbReference type="ARBA" id="ARBA00023002"/>
    </source>
</evidence>
<keyword evidence="9" id="KW-0285">Flavoprotein</keyword>
<dbReference type="Pfam" id="PF04324">
    <property type="entry name" value="Fer2_BFD"/>
    <property type="match status" value="1"/>
</dbReference>